<reference evidence="2" key="1">
    <citation type="submission" date="2016-10" db="EMBL/GenBank/DDBJ databases">
        <authorList>
            <person name="Varghese N."/>
            <person name="Submissions S."/>
        </authorList>
    </citation>
    <scope>NUCLEOTIDE SEQUENCE [LARGE SCALE GENOMIC DNA]</scope>
    <source>
        <strain evidence="2">DSM 46732</strain>
    </source>
</reference>
<dbReference type="EMBL" id="FNJR01000010">
    <property type="protein sequence ID" value="SDP84154.1"/>
    <property type="molecule type" value="Genomic_DNA"/>
</dbReference>
<name>A0A1H0W0D2_9ACTN</name>
<evidence type="ECO:0000313" key="2">
    <source>
        <dbReference type="Proteomes" id="UP000199497"/>
    </source>
</evidence>
<dbReference type="AlphaFoldDB" id="A0A1H0W0D2"/>
<organism evidence="1 2">
    <name type="scientific">Actinopolyspora xinjiangensis</name>
    <dbReference type="NCBI Taxonomy" id="405564"/>
    <lineage>
        <taxon>Bacteria</taxon>
        <taxon>Bacillati</taxon>
        <taxon>Actinomycetota</taxon>
        <taxon>Actinomycetes</taxon>
        <taxon>Actinopolysporales</taxon>
        <taxon>Actinopolysporaceae</taxon>
        <taxon>Actinopolyspora</taxon>
    </lineage>
</organism>
<keyword evidence="2" id="KW-1185">Reference proteome</keyword>
<accession>A0A1H0W0D2</accession>
<protein>
    <submittedName>
        <fullName evidence="1">Uncharacterized protein</fullName>
    </submittedName>
</protein>
<gene>
    <name evidence="1" type="ORF">SAMN04487905_11084</name>
</gene>
<proteinExistence type="predicted"/>
<sequence>MTENSNEKEWNDGRLIEIKPGESLSAKGLTSGQLYAVMLYNVAQNDNTAVLTVRQGTFGSRSVQVPGTTQGRGGAGSAYFLATDQSHSVDVNFPNSINSNHGKIQAILGSVAMPTNFDGIKNEEIKVGEKKNFERFARFWFTPPAENLCATVAADRRMFQATRFYQKGLTHYADVYVMNKPADFDMINQVAVLPSAGGKYDETGQNKELRVKLRTSTGDRVSSTFFNGGQNVFFNMDSAANSKYAWLAIDKG</sequence>
<evidence type="ECO:0000313" key="1">
    <source>
        <dbReference type="EMBL" id="SDP84154.1"/>
    </source>
</evidence>
<dbReference type="Proteomes" id="UP000199497">
    <property type="component" value="Unassembled WGS sequence"/>
</dbReference>
<dbReference type="STRING" id="405564.SAMN04487905_11084"/>